<keyword evidence="2" id="KW-1185">Reference proteome</keyword>
<comment type="caution">
    <text evidence="1">The sequence shown here is derived from an EMBL/GenBank/DDBJ whole genome shotgun (WGS) entry which is preliminary data.</text>
</comment>
<protein>
    <submittedName>
        <fullName evidence="1">Uncharacterized protein</fullName>
    </submittedName>
</protein>
<dbReference type="Proteomes" id="UP001148662">
    <property type="component" value="Unassembled WGS sequence"/>
</dbReference>
<accession>A0ACC1RWB4</accession>
<name>A0ACC1RWB4_9APHY</name>
<organism evidence="1 2">
    <name type="scientific">Phlebia brevispora</name>
    <dbReference type="NCBI Taxonomy" id="194682"/>
    <lineage>
        <taxon>Eukaryota</taxon>
        <taxon>Fungi</taxon>
        <taxon>Dikarya</taxon>
        <taxon>Basidiomycota</taxon>
        <taxon>Agaricomycotina</taxon>
        <taxon>Agaricomycetes</taxon>
        <taxon>Polyporales</taxon>
        <taxon>Meruliaceae</taxon>
        <taxon>Phlebia</taxon>
    </lineage>
</organism>
<proteinExistence type="predicted"/>
<gene>
    <name evidence="1" type="ORF">NM688_g8174</name>
</gene>
<evidence type="ECO:0000313" key="1">
    <source>
        <dbReference type="EMBL" id="KAJ3527088.1"/>
    </source>
</evidence>
<dbReference type="EMBL" id="JANHOG010002114">
    <property type="protein sequence ID" value="KAJ3527088.1"/>
    <property type="molecule type" value="Genomic_DNA"/>
</dbReference>
<evidence type="ECO:0000313" key="2">
    <source>
        <dbReference type="Proteomes" id="UP001148662"/>
    </source>
</evidence>
<sequence>MPLFLKRFKLGSNRSKEQDRESDNGNSPQSKMATTKSAASELRALADLINGAVAQIEAACASRSQTYPLADEPFTPQSEAARMSPDVLVPGNIIVAAAAQLITAVRIPALTLSVTASSSYLTSSLRLAISTHVPEILREAGPQGLHAKEIASKTTVDPIKLARALRLLTTHHIFREVAPDVFTNNRVSSLIDTGKPVADILAHPENKFDGTSGIAAVLEHVSDEGLKSSGWLAETIMDEKFGPSQEPNETAFNKAYNTPLPVFPWWELPENALRLKRFGIGMQGTQNMASPGAILEGYGWKDLPKGSVVVDVGGGVGSHSLVLAKAHEHLEFVVQDRDAVITDAVKYWDAQFPAAVKGNRVKLQAHDFFTPQPVKAPAVFLLRMVLHDWSDKYASLILKQLRGAAGPDTQLLVVDNTIEYACEDTTSARDIPGAVVPLPPAPLLANKGAAGALPYFADLHMMSLCNGDERTVSRFQKLLQENGWKLTKVIHVTGFEVENAKLVAVPI</sequence>
<reference evidence="1" key="1">
    <citation type="submission" date="2022-07" db="EMBL/GenBank/DDBJ databases">
        <title>Genome Sequence of Phlebia brevispora.</title>
        <authorList>
            <person name="Buettner E."/>
        </authorList>
    </citation>
    <scope>NUCLEOTIDE SEQUENCE</scope>
    <source>
        <strain evidence="1">MPL23</strain>
    </source>
</reference>